<gene>
    <name evidence="2" type="ORF">DEA8626_00967</name>
</gene>
<proteinExistence type="predicted"/>
<sequence length="92" mass="10617">MKAPRPRFLARENYRRRRLFDAARLLPLLGLFLFLVPILWQPAATPEPDTARGLIYLFAVWALLIVAAFLLARRLGRTDPSDRRSGENREEG</sequence>
<dbReference type="OrthoDB" id="7871801at2"/>
<keyword evidence="1" id="KW-1133">Transmembrane helix</keyword>
<dbReference type="Proteomes" id="UP000244924">
    <property type="component" value="Unassembled WGS sequence"/>
</dbReference>
<keyword evidence="3" id="KW-1185">Reference proteome</keyword>
<dbReference type="RefSeq" id="WP_108851892.1">
    <property type="nucleotide sequence ID" value="NZ_OMOQ01000001.1"/>
</dbReference>
<keyword evidence="1" id="KW-0812">Transmembrane</keyword>
<feature type="transmembrane region" description="Helical" evidence="1">
    <location>
        <begin position="53"/>
        <end position="72"/>
    </location>
</feature>
<feature type="transmembrane region" description="Helical" evidence="1">
    <location>
        <begin position="21"/>
        <end position="41"/>
    </location>
</feature>
<evidence type="ECO:0000313" key="3">
    <source>
        <dbReference type="Proteomes" id="UP000244924"/>
    </source>
</evidence>
<reference evidence="2 3" key="1">
    <citation type="submission" date="2018-03" db="EMBL/GenBank/DDBJ databases">
        <authorList>
            <person name="Keele B.F."/>
        </authorList>
    </citation>
    <scope>NUCLEOTIDE SEQUENCE [LARGE SCALE GENOMIC DNA]</scope>
    <source>
        <strain evidence="2 3">CECT 8626</strain>
    </source>
</reference>
<evidence type="ECO:0000256" key="1">
    <source>
        <dbReference type="SAM" id="Phobius"/>
    </source>
</evidence>
<organism evidence="2 3">
    <name type="scientific">Albidovulum aquaemixtae</name>
    <dbReference type="NCBI Taxonomy" id="1542388"/>
    <lineage>
        <taxon>Bacteria</taxon>
        <taxon>Pseudomonadati</taxon>
        <taxon>Pseudomonadota</taxon>
        <taxon>Alphaproteobacteria</taxon>
        <taxon>Rhodobacterales</taxon>
        <taxon>Paracoccaceae</taxon>
        <taxon>Albidovulum</taxon>
    </lineage>
</organism>
<dbReference type="EMBL" id="OMOQ01000001">
    <property type="protein sequence ID" value="SPH17445.1"/>
    <property type="molecule type" value="Genomic_DNA"/>
</dbReference>
<dbReference type="AlphaFoldDB" id="A0A2R8B4C5"/>
<keyword evidence="1" id="KW-0472">Membrane</keyword>
<accession>A0A2R8B4C5</accession>
<evidence type="ECO:0000313" key="2">
    <source>
        <dbReference type="EMBL" id="SPH17445.1"/>
    </source>
</evidence>
<protein>
    <submittedName>
        <fullName evidence="2">Uncharacterized protein</fullName>
    </submittedName>
</protein>
<name>A0A2R8B4C5_9RHOB</name>